<evidence type="ECO:0000256" key="1">
    <source>
        <dbReference type="ARBA" id="ARBA00001938"/>
    </source>
</evidence>
<dbReference type="GO" id="GO:0031405">
    <property type="term" value="F:lipoic acid binding"/>
    <property type="evidence" value="ECO:0007669"/>
    <property type="project" value="TreeGrafter"/>
</dbReference>
<sequence>MADFCMPSLGADMQEGTLVEWLVKAGDEVKRRDVIAVVETDKAAIEIEVYEDGVVEELVVEPGQKVPVGTVLAVIRSEGEAAASPQQRREPAAGTGGAPVPAESAAIKVAAAPAKPEPAVSVPSAPGPAAARIKASPYARRLAAERGLDLSQLPGTGPGGVIRAADVAGGVAPQVLRPGTEQAAPVVAEPAPVPPAAAAPPAKDFQAGMRRAIAAAMARSNREIPHYYLGLRIDLSRTLRRLEAENLKRPIRERILPVVPLIKAVALALGEAPELNGYWVDDRFQPQEAINIGFAIALRQGGLITPALLNADLQSLDELMAALRDLITRARSGGLRSSELTEATVTVTSLGDLGVETVYGVIYPPQVALVGFGRIMEQPWAENGMLAVRPVLTATLAADHRATDGHRGAQFLDALNRYLQEPEKL</sequence>
<evidence type="ECO:0000259" key="9">
    <source>
        <dbReference type="PROSITE" id="PS50968"/>
    </source>
</evidence>
<dbReference type="Gene3D" id="3.30.559.10">
    <property type="entry name" value="Chloramphenicol acetyltransferase-like domain"/>
    <property type="match status" value="1"/>
</dbReference>
<keyword evidence="4 7" id="KW-0808">Transferase</keyword>
<dbReference type="Pfam" id="PF00198">
    <property type="entry name" value="2-oxoacid_dh"/>
    <property type="match status" value="1"/>
</dbReference>
<evidence type="ECO:0000256" key="4">
    <source>
        <dbReference type="ARBA" id="ARBA00022679"/>
    </source>
</evidence>
<organism evidence="11 12">
    <name type="scientific">Desulfoprunum benzoelyticum</name>
    <dbReference type="NCBI Taxonomy" id="1506996"/>
    <lineage>
        <taxon>Bacteria</taxon>
        <taxon>Pseudomonadati</taxon>
        <taxon>Thermodesulfobacteriota</taxon>
        <taxon>Desulfobulbia</taxon>
        <taxon>Desulfobulbales</taxon>
        <taxon>Desulfobulbaceae</taxon>
        <taxon>Desulfoprunum</taxon>
    </lineage>
</organism>
<dbReference type="GO" id="GO:0016407">
    <property type="term" value="F:acetyltransferase activity"/>
    <property type="evidence" value="ECO:0007669"/>
    <property type="project" value="TreeGrafter"/>
</dbReference>
<dbReference type="Proteomes" id="UP000539642">
    <property type="component" value="Unassembled WGS sequence"/>
</dbReference>
<feature type="domain" description="Peripheral subunit-binding (PSBD)" evidence="10">
    <location>
        <begin position="134"/>
        <end position="171"/>
    </location>
</feature>
<evidence type="ECO:0000256" key="8">
    <source>
        <dbReference type="SAM" id="MobiDB-lite"/>
    </source>
</evidence>
<dbReference type="PANTHER" id="PTHR43178:SF5">
    <property type="entry name" value="LIPOAMIDE ACYLTRANSFERASE COMPONENT OF BRANCHED-CHAIN ALPHA-KETO ACID DEHYDROGENASE COMPLEX, MITOCHONDRIAL"/>
    <property type="match status" value="1"/>
</dbReference>
<dbReference type="PROSITE" id="PS50968">
    <property type="entry name" value="BIOTINYL_LIPOYL"/>
    <property type="match status" value="1"/>
</dbReference>
<dbReference type="PANTHER" id="PTHR43178">
    <property type="entry name" value="DIHYDROLIPOAMIDE ACETYLTRANSFERASE COMPONENT OF PYRUVATE DEHYDROGENASE COMPLEX"/>
    <property type="match status" value="1"/>
</dbReference>
<reference evidence="11 12" key="1">
    <citation type="submission" date="2020-08" db="EMBL/GenBank/DDBJ databases">
        <title>Genomic Encyclopedia of Type Strains, Phase IV (KMG-IV): sequencing the most valuable type-strain genomes for metagenomic binning, comparative biology and taxonomic classification.</title>
        <authorList>
            <person name="Goeker M."/>
        </authorList>
    </citation>
    <scope>NUCLEOTIDE SEQUENCE [LARGE SCALE GENOMIC DNA]</scope>
    <source>
        <strain evidence="11 12">DSM 28570</strain>
    </source>
</reference>
<dbReference type="RefSeq" id="WP_183348686.1">
    <property type="nucleotide sequence ID" value="NZ_JACHEO010000003.1"/>
</dbReference>
<keyword evidence="6 7" id="KW-0012">Acyltransferase</keyword>
<evidence type="ECO:0000256" key="7">
    <source>
        <dbReference type="RuleBase" id="RU003423"/>
    </source>
</evidence>
<dbReference type="CDD" id="cd06849">
    <property type="entry name" value="lipoyl_domain"/>
    <property type="match status" value="1"/>
</dbReference>
<evidence type="ECO:0000256" key="5">
    <source>
        <dbReference type="ARBA" id="ARBA00022823"/>
    </source>
</evidence>
<dbReference type="Gene3D" id="4.10.320.10">
    <property type="entry name" value="E3-binding domain"/>
    <property type="match status" value="1"/>
</dbReference>
<dbReference type="InterPro" id="IPR000089">
    <property type="entry name" value="Biotin_lipoyl"/>
</dbReference>
<keyword evidence="12" id="KW-1185">Reference proteome</keyword>
<dbReference type="SUPFAM" id="SSF47005">
    <property type="entry name" value="Peripheral subunit-binding domain of 2-oxo acid dehydrogenase complex"/>
    <property type="match status" value="1"/>
</dbReference>
<keyword evidence="5 7" id="KW-0450">Lipoyl</keyword>
<evidence type="ECO:0000256" key="3">
    <source>
        <dbReference type="ARBA" id="ARBA00011484"/>
    </source>
</evidence>
<evidence type="ECO:0000259" key="10">
    <source>
        <dbReference type="PROSITE" id="PS51826"/>
    </source>
</evidence>
<comment type="cofactor">
    <cofactor evidence="1 7">
        <name>(R)-lipoate</name>
        <dbReference type="ChEBI" id="CHEBI:83088"/>
    </cofactor>
</comment>
<evidence type="ECO:0000313" key="12">
    <source>
        <dbReference type="Proteomes" id="UP000539642"/>
    </source>
</evidence>
<dbReference type="InterPro" id="IPR004167">
    <property type="entry name" value="PSBD"/>
</dbReference>
<dbReference type="PROSITE" id="PS51826">
    <property type="entry name" value="PSBD"/>
    <property type="match status" value="1"/>
</dbReference>
<comment type="caution">
    <text evidence="11">The sequence shown here is derived from an EMBL/GenBank/DDBJ whole genome shotgun (WGS) entry which is preliminary data.</text>
</comment>
<dbReference type="InterPro" id="IPR023213">
    <property type="entry name" value="CAT-like_dom_sf"/>
</dbReference>
<dbReference type="GO" id="GO:0005737">
    <property type="term" value="C:cytoplasm"/>
    <property type="evidence" value="ECO:0007669"/>
    <property type="project" value="TreeGrafter"/>
</dbReference>
<feature type="domain" description="Lipoyl-binding" evidence="9">
    <location>
        <begin position="1"/>
        <end position="76"/>
    </location>
</feature>
<dbReference type="EMBL" id="JACHEO010000003">
    <property type="protein sequence ID" value="MBB5347164.1"/>
    <property type="molecule type" value="Genomic_DNA"/>
</dbReference>
<dbReference type="EC" id="2.3.1.-" evidence="7"/>
<dbReference type="Gene3D" id="2.40.50.100">
    <property type="match status" value="1"/>
</dbReference>
<name>A0A840UUT3_9BACT</name>
<comment type="similarity">
    <text evidence="2 7">Belongs to the 2-oxoacid dehydrogenase family.</text>
</comment>
<dbReference type="InterPro" id="IPR001078">
    <property type="entry name" value="2-oxoacid_DH_actylTfrase"/>
</dbReference>
<dbReference type="InterPro" id="IPR036625">
    <property type="entry name" value="E3-bd_dom_sf"/>
</dbReference>
<dbReference type="PROSITE" id="PS00189">
    <property type="entry name" value="LIPOYL"/>
    <property type="match status" value="1"/>
</dbReference>
<proteinExistence type="inferred from homology"/>
<gene>
    <name evidence="11" type="ORF">HNQ81_000877</name>
</gene>
<dbReference type="AlphaFoldDB" id="A0A840UUT3"/>
<comment type="subunit">
    <text evidence="3">Forms a 24-polypeptide structural core with octahedral symmetry.</text>
</comment>
<dbReference type="SUPFAM" id="SSF51230">
    <property type="entry name" value="Single hybrid motif"/>
    <property type="match status" value="1"/>
</dbReference>
<dbReference type="InterPro" id="IPR003016">
    <property type="entry name" value="2-oxoA_DH_lipoyl-BS"/>
</dbReference>
<evidence type="ECO:0000313" key="11">
    <source>
        <dbReference type="EMBL" id="MBB5347164.1"/>
    </source>
</evidence>
<dbReference type="SUPFAM" id="SSF52777">
    <property type="entry name" value="CoA-dependent acyltransferases"/>
    <property type="match status" value="1"/>
</dbReference>
<dbReference type="InterPro" id="IPR011053">
    <property type="entry name" value="Single_hybrid_motif"/>
</dbReference>
<keyword evidence="11" id="KW-0670">Pyruvate</keyword>
<accession>A0A840UUT3</accession>
<dbReference type="InterPro" id="IPR050743">
    <property type="entry name" value="2-oxoacid_DH_E2_comp"/>
</dbReference>
<protein>
    <recommendedName>
        <fullName evidence="7">Dihydrolipoamide acetyltransferase component of pyruvate dehydrogenase complex</fullName>
        <ecNumber evidence="7">2.3.1.-</ecNumber>
    </recommendedName>
</protein>
<evidence type="ECO:0000256" key="2">
    <source>
        <dbReference type="ARBA" id="ARBA00007317"/>
    </source>
</evidence>
<evidence type="ECO:0000256" key="6">
    <source>
        <dbReference type="ARBA" id="ARBA00023315"/>
    </source>
</evidence>
<dbReference type="Pfam" id="PF02817">
    <property type="entry name" value="E3_binding"/>
    <property type="match status" value="1"/>
</dbReference>
<dbReference type="Pfam" id="PF00364">
    <property type="entry name" value="Biotin_lipoyl"/>
    <property type="match status" value="1"/>
</dbReference>
<feature type="region of interest" description="Disordered" evidence="8">
    <location>
        <begin position="80"/>
        <end position="101"/>
    </location>
</feature>